<dbReference type="Pfam" id="PF08282">
    <property type="entry name" value="Hydrolase_3"/>
    <property type="match status" value="1"/>
</dbReference>
<dbReference type="GO" id="GO:0016791">
    <property type="term" value="F:phosphatase activity"/>
    <property type="evidence" value="ECO:0007669"/>
    <property type="project" value="TreeGrafter"/>
</dbReference>
<dbReference type="EMBL" id="PVZC01000003">
    <property type="protein sequence ID" value="PRX99646.1"/>
    <property type="molecule type" value="Genomic_DNA"/>
</dbReference>
<dbReference type="Proteomes" id="UP000237846">
    <property type="component" value="Unassembled WGS sequence"/>
</dbReference>
<dbReference type="Gene3D" id="3.30.1240.10">
    <property type="match status" value="1"/>
</dbReference>
<accession>A0A2T0Q736</accession>
<dbReference type="Gene3D" id="3.40.50.1000">
    <property type="entry name" value="HAD superfamily/HAD-like"/>
    <property type="match status" value="1"/>
</dbReference>
<dbReference type="PANTHER" id="PTHR10000">
    <property type="entry name" value="PHOSPHOSERINE PHOSPHATASE"/>
    <property type="match status" value="1"/>
</dbReference>
<dbReference type="GO" id="GO:0000287">
    <property type="term" value="F:magnesium ion binding"/>
    <property type="evidence" value="ECO:0007669"/>
    <property type="project" value="TreeGrafter"/>
</dbReference>
<name>A0A2T0Q736_9ACTN</name>
<dbReference type="SUPFAM" id="SSF56784">
    <property type="entry name" value="HAD-like"/>
    <property type="match status" value="1"/>
</dbReference>
<proteinExistence type="predicted"/>
<dbReference type="PANTHER" id="PTHR10000:SF8">
    <property type="entry name" value="HAD SUPERFAMILY HYDROLASE-LIKE, TYPE 3"/>
    <property type="match status" value="1"/>
</dbReference>
<dbReference type="NCBIfam" id="TIGR01484">
    <property type="entry name" value="HAD-SF-IIB"/>
    <property type="match status" value="1"/>
</dbReference>
<comment type="caution">
    <text evidence="1">The sequence shown here is derived from an EMBL/GenBank/DDBJ whole genome shotgun (WGS) entry which is preliminary data.</text>
</comment>
<keyword evidence="2" id="KW-1185">Reference proteome</keyword>
<dbReference type="InterPro" id="IPR023214">
    <property type="entry name" value="HAD_sf"/>
</dbReference>
<dbReference type="GO" id="GO:0005829">
    <property type="term" value="C:cytosol"/>
    <property type="evidence" value="ECO:0007669"/>
    <property type="project" value="TreeGrafter"/>
</dbReference>
<sequence>MSSRPTGPAPGPVAPDRAASETLVGMAPSFDRSMPPRLVATDLDGTIVRSDGTVSARTLAAFTLVERAGSVFVLVTGRPPRWMREIADSFPDLGLAICANGALVYDLRSESVVQAHLIEPETVHRVAADLRAELPELAFAVEFADGFQVEAGYHRAYWDGRRLPGECPMVDTVLDVHAPAAKLLVQHPAMRADALLARVGEILSEDLVTVTHSSYRGLLELSAAGVSKATTLARLCADLGIGHRDVLAFGDMPNDLPMLAWAGGAYAVANAHPTVLAAVADHTESNDDDGVARVLERLFG</sequence>
<dbReference type="InterPro" id="IPR006379">
    <property type="entry name" value="HAD-SF_hydro_IIB"/>
</dbReference>
<evidence type="ECO:0000313" key="2">
    <source>
        <dbReference type="Proteomes" id="UP000237846"/>
    </source>
</evidence>
<dbReference type="InterPro" id="IPR036412">
    <property type="entry name" value="HAD-like_sf"/>
</dbReference>
<evidence type="ECO:0000313" key="1">
    <source>
        <dbReference type="EMBL" id="PRX99646.1"/>
    </source>
</evidence>
<protein>
    <recommendedName>
        <fullName evidence="3">Cof subfamily protein (Haloacid dehalogenase superfamily)/HAD superfamily hydrolase (TIGR01484 family)</fullName>
    </recommendedName>
</protein>
<dbReference type="AlphaFoldDB" id="A0A2T0Q736"/>
<organism evidence="1 2">
    <name type="scientific">Allonocardiopsis opalescens</name>
    <dbReference type="NCBI Taxonomy" id="1144618"/>
    <lineage>
        <taxon>Bacteria</taxon>
        <taxon>Bacillati</taxon>
        <taxon>Actinomycetota</taxon>
        <taxon>Actinomycetes</taxon>
        <taxon>Streptosporangiales</taxon>
        <taxon>Allonocardiopsis</taxon>
    </lineage>
</organism>
<reference evidence="1 2" key="1">
    <citation type="submission" date="2018-03" db="EMBL/GenBank/DDBJ databases">
        <title>Genomic Encyclopedia of Archaeal and Bacterial Type Strains, Phase II (KMG-II): from individual species to whole genera.</title>
        <authorList>
            <person name="Goeker M."/>
        </authorList>
    </citation>
    <scope>NUCLEOTIDE SEQUENCE [LARGE SCALE GENOMIC DNA]</scope>
    <source>
        <strain evidence="1 2">DSM 45601</strain>
    </source>
</reference>
<gene>
    <name evidence="1" type="ORF">CLV72_103250</name>
</gene>
<evidence type="ECO:0008006" key="3">
    <source>
        <dbReference type="Google" id="ProtNLM"/>
    </source>
</evidence>